<feature type="transmembrane region" description="Helical" evidence="2">
    <location>
        <begin position="37"/>
        <end position="55"/>
    </location>
</feature>
<dbReference type="EMBL" id="CP082781">
    <property type="protein sequence ID" value="UGS27616.1"/>
    <property type="molecule type" value="Genomic_DNA"/>
</dbReference>
<feature type="region of interest" description="Disordered" evidence="1">
    <location>
        <begin position="1"/>
        <end position="30"/>
    </location>
</feature>
<keyword evidence="2" id="KW-0472">Membrane</keyword>
<keyword evidence="4" id="KW-1185">Reference proteome</keyword>
<feature type="transmembrane region" description="Helical" evidence="2">
    <location>
        <begin position="62"/>
        <end position="80"/>
    </location>
</feature>
<gene>
    <name evidence="3" type="ORF">K8F61_05350</name>
</gene>
<evidence type="ECO:0000256" key="1">
    <source>
        <dbReference type="SAM" id="MobiDB-lite"/>
    </source>
</evidence>
<keyword evidence="2" id="KW-0812">Transmembrane</keyword>
<organism evidence="3 4">
    <name type="scientific">Microbacterium resistens</name>
    <dbReference type="NCBI Taxonomy" id="156977"/>
    <lineage>
        <taxon>Bacteria</taxon>
        <taxon>Bacillati</taxon>
        <taxon>Actinomycetota</taxon>
        <taxon>Actinomycetes</taxon>
        <taxon>Micrococcales</taxon>
        <taxon>Microbacteriaceae</taxon>
        <taxon>Microbacterium</taxon>
    </lineage>
</organism>
<evidence type="ECO:0000313" key="3">
    <source>
        <dbReference type="EMBL" id="UGS27616.1"/>
    </source>
</evidence>
<evidence type="ECO:0000313" key="4">
    <source>
        <dbReference type="Proteomes" id="UP001199642"/>
    </source>
</evidence>
<keyword evidence="2" id="KW-1133">Transmembrane helix</keyword>
<protein>
    <submittedName>
        <fullName evidence="3">Uncharacterized protein</fullName>
    </submittedName>
</protein>
<dbReference type="Proteomes" id="UP001199642">
    <property type="component" value="Chromosome"/>
</dbReference>
<reference evidence="3 4" key="1">
    <citation type="submission" date="2023-01" db="EMBL/GenBank/DDBJ databases">
        <title>Characterization of estradiol degrading bacteria Microbacterium sp. MZT7 and reveal degrading genes through genome analysis.</title>
        <authorList>
            <person name="Hao P."/>
            <person name="Gao Y."/>
        </authorList>
    </citation>
    <scope>NUCLEOTIDE SEQUENCE [LARGE SCALE GENOMIC DNA]</scope>
    <source>
        <strain evidence="3 4">MZT7</strain>
    </source>
</reference>
<proteinExistence type="predicted"/>
<name>A0ABY3RXI4_9MICO</name>
<sequence>MNSRSWGPDRTPGDGSPTERRTTGADAPLRTGSARPLIAWVSLLLTLLCLVLALVGMRANGLLLLATVFAVVLVWAVGGFRSDFWAGRDE</sequence>
<evidence type="ECO:0000256" key="2">
    <source>
        <dbReference type="SAM" id="Phobius"/>
    </source>
</evidence>
<dbReference type="RefSeq" id="WP_231820948.1">
    <property type="nucleotide sequence ID" value="NZ_CP082781.1"/>
</dbReference>
<accession>A0ABY3RXI4</accession>